<accession>A0A1I3DZL1</accession>
<proteinExistence type="predicted"/>
<feature type="chain" id="PRO_5011698914" evidence="1">
    <location>
        <begin position="27"/>
        <end position="166"/>
    </location>
</feature>
<protein>
    <submittedName>
        <fullName evidence="2">Uncharacterized protein</fullName>
    </submittedName>
</protein>
<keyword evidence="1" id="KW-0732">Signal</keyword>
<evidence type="ECO:0000256" key="1">
    <source>
        <dbReference type="SAM" id="SignalP"/>
    </source>
</evidence>
<dbReference type="AlphaFoldDB" id="A0A1I3DZL1"/>
<dbReference type="STRING" id="1114924.SAMN05216258_10389"/>
<organism evidence="2 3">
    <name type="scientific">Albimonas pacifica</name>
    <dbReference type="NCBI Taxonomy" id="1114924"/>
    <lineage>
        <taxon>Bacteria</taxon>
        <taxon>Pseudomonadati</taxon>
        <taxon>Pseudomonadota</taxon>
        <taxon>Alphaproteobacteria</taxon>
        <taxon>Rhodobacterales</taxon>
        <taxon>Paracoccaceae</taxon>
        <taxon>Albimonas</taxon>
    </lineage>
</organism>
<dbReference type="EMBL" id="FOQH01000003">
    <property type="protein sequence ID" value="SFH91891.1"/>
    <property type="molecule type" value="Genomic_DNA"/>
</dbReference>
<name>A0A1I3DZL1_9RHOB</name>
<evidence type="ECO:0000313" key="2">
    <source>
        <dbReference type="EMBL" id="SFH91891.1"/>
    </source>
</evidence>
<feature type="signal peptide" evidence="1">
    <location>
        <begin position="1"/>
        <end position="26"/>
    </location>
</feature>
<sequence length="166" mass="18258">MTRPNRFATAIVAALTAGAVAGPALAGIGLPEASKEHWTAHTITEGRLAQINAKGEGRFAVYCMPGDKKGAIFYREPAAARDEVRAAGDKIDVVFTFDGANKIERTMTWNEEGQYWTDPFGPNSPLADHMKRYYEVRINVKGHKGVDSDFTLKDSWRSIETMFSGC</sequence>
<keyword evidence="3" id="KW-1185">Reference proteome</keyword>
<dbReference type="OrthoDB" id="7881923at2"/>
<dbReference type="RefSeq" id="WP_092858894.1">
    <property type="nucleotide sequence ID" value="NZ_FOQH01000003.1"/>
</dbReference>
<reference evidence="2 3" key="1">
    <citation type="submission" date="2016-10" db="EMBL/GenBank/DDBJ databases">
        <authorList>
            <person name="de Groot N.N."/>
        </authorList>
    </citation>
    <scope>NUCLEOTIDE SEQUENCE [LARGE SCALE GENOMIC DNA]</scope>
    <source>
        <strain evidence="2 3">CGMCC 1.11030</strain>
    </source>
</reference>
<gene>
    <name evidence="2" type="ORF">SAMN05216258_10389</name>
</gene>
<dbReference type="Proteomes" id="UP000199377">
    <property type="component" value="Unassembled WGS sequence"/>
</dbReference>
<evidence type="ECO:0000313" key="3">
    <source>
        <dbReference type="Proteomes" id="UP000199377"/>
    </source>
</evidence>